<gene>
    <name evidence="1" type="ORF">DERP_005406</name>
</gene>
<dbReference type="EMBL" id="NJHN03000031">
    <property type="protein sequence ID" value="KAH9423824.1"/>
    <property type="molecule type" value="Genomic_DNA"/>
</dbReference>
<reference evidence="1 2" key="1">
    <citation type="journal article" date="2018" name="J. Allergy Clin. Immunol.">
        <title>High-quality assembly of Dermatophagoides pteronyssinus genome and transcriptome reveals a wide range of novel allergens.</title>
        <authorList>
            <person name="Liu X.Y."/>
            <person name="Yang K.Y."/>
            <person name="Wang M.Q."/>
            <person name="Kwok J.S."/>
            <person name="Zeng X."/>
            <person name="Yang Z."/>
            <person name="Xiao X.J."/>
            <person name="Lau C.P."/>
            <person name="Li Y."/>
            <person name="Huang Z.M."/>
            <person name="Ba J.G."/>
            <person name="Yim A.K."/>
            <person name="Ouyang C.Y."/>
            <person name="Ngai S.M."/>
            <person name="Chan T.F."/>
            <person name="Leung E.L."/>
            <person name="Liu L."/>
            <person name="Liu Z.G."/>
            <person name="Tsui S.K."/>
        </authorList>
    </citation>
    <scope>NUCLEOTIDE SEQUENCE [LARGE SCALE GENOMIC DNA]</scope>
    <source>
        <strain evidence="1">Derp</strain>
    </source>
</reference>
<evidence type="ECO:0000313" key="1">
    <source>
        <dbReference type="EMBL" id="KAH9423824.1"/>
    </source>
</evidence>
<organism evidence="1 2">
    <name type="scientific">Dermatophagoides pteronyssinus</name>
    <name type="common">European house dust mite</name>
    <dbReference type="NCBI Taxonomy" id="6956"/>
    <lineage>
        <taxon>Eukaryota</taxon>
        <taxon>Metazoa</taxon>
        <taxon>Ecdysozoa</taxon>
        <taxon>Arthropoda</taxon>
        <taxon>Chelicerata</taxon>
        <taxon>Arachnida</taxon>
        <taxon>Acari</taxon>
        <taxon>Acariformes</taxon>
        <taxon>Sarcoptiformes</taxon>
        <taxon>Astigmata</taxon>
        <taxon>Psoroptidia</taxon>
        <taxon>Analgoidea</taxon>
        <taxon>Pyroglyphidae</taxon>
        <taxon>Dermatophagoidinae</taxon>
        <taxon>Dermatophagoides</taxon>
    </lineage>
</organism>
<dbReference type="Proteomes" id="UP000887458">
    <property type="component" value="Unassembled WGS sequence"/>
</dbReference>
<comment type="caution">
    <text evidence="1">The sequence shown here is derived from an EMBL/GenBank/DDBJ whole genome shotgun (WGS) entry which is preliminary data.</text>
</comment>
<name>A0ABQ8JMQ7_DERPT</name>
<keyword evidence="2" id="KW-1185">Reference proteome</keyword>
<evidence type="ECO:0000313" key="2">
    <source>
        <dbReference type="Proteomes" id="UP000887458"/>
    </source>
</evidence>
<protein>
    <submittedName>
        <fullName evidence="1">Uncharacterized protein</fullName>
    </submittedName>
</protein>
<proteinExistence type="predicted"/>
<accession>A0ABQ8JMQ7</accession>
<sequence>MIHNTVDQSVNNKMYCNNDDDHSFDAWHFAKNNNMEILNSYYLPKKELRVFCRFKKDKKNMDI</sequence>
<reference evidence="1 2" key="2">
    <citation type="journal article" date="2022" name="Mol. Biol. Evol.">
        <title>Comparative Genomics Reveals Insights into the Divergent Evolution of Astigmatic Mites and Household Pest Adaptations.</title>
        <authorList>
            <person name="Xiong Q."/>
            <person name="Wan A.T."/>
            <person name="Liu X."/>
            <person name="Fung C.S."/>
            <person name="Xiao X."/>
            <person name="Malainual N."/>
            <person name="Hou J."/>
            <person name="Wang L."/>
            <person name="Wang M."/>
            <person name="Yang K.Y."/>
            <person name="Cui Y."/>
            <person name="Leung E.L."/>
            <person name="Nong W."/>
            <person name="Shin S.K."/>
            <person name="Au S.W."/>
            <person name="Jeong K.Y."/>
            <person name="Chew F.T."/>
            <person name="Hui J.H."/>
            <person name="Leung T.F."/>
            <person name="Tungtrongchitr A."/>
            <person name="Zhong N."/>
            <person name="Liu Z."/>
            <person name="Tsui S.K."/>
        </authorList>
    </citation>
    <scope>NUCLEOTIDE SEQUENCE [LARGE SCALE GENOMIC DNA]</scope>
    <source>
        <strain evidence="1">Derp</strain>
    </source>
</reference>